<keyword evidence="2" id="KW-1185">Reference proteome</keyword>
<dbReference type="EMBL" id="CP126655">
    <property type="protein sequence ID" value="WJZ93073.1"/>
    <property type="molecule type" value="Genomic_DNA"/>
</dbReference>
<evidence type="ECO:0000313" key="1">
    <source>
        <dbReference type="EMBL" id="WJZ93073.1"/>
    </source>
</evidence>
<organism evidence="1 2">
    <name type="scientific">Vitis vinifera</name>
    <name type="common">Grape</name>
    <dbReference type="NCBI Taxonomy" id="29760"/>
    <lineage>
        <taxon>Eukaryota</taxon>
        <taxon>Viridiplantae</taxon>
        <taxon>Streptophyta</taxon>
        <taxon>Embryophyta</taxon>
        <taxon>Tracheophyta</taxon>
        <taxon>Spermatophyta</taxon>
        <taxon>Magnoliopsida</taxon>
        <taxon>eudicotyledons</taxon>
        <taxon>Gunneridae</taxon>
        <taxon>Pentapetalae</taxon>
        <taxon>rosids</taxon>
        <taxon>Vitales</taxon>
        <taxon>Vitaceae</taxon>
        <taxon>Viteae</taxon>
        <taxon>Vitis</taxon>
    </lineage>
</organism>
<gene>
    <name evidence="1" type="ORF">VitviT2T_012035</name>
</gene>
<protein>
    <submittedName>
        <fullName evidence="1">Uncharacterized protein</fullName>
    </submittedName>
</protein>
<sequence length="129" mass="14644">MAGPSAVRSSSTATARTVVLGLGGELGQVKWLISWQRKLRRWLQRAAASMLEPALARSRQKWRPRPEEAPVTMTTLPSRRCHGWRWLETLLAIGLVLEREIMSFPVLNDVRVSGIYYVIVKTEKDGFKI</sequence>
<name>A0ABY9CCJ1_VITVI</name>
<accession>A0ABY9CCJ1</accession>
<reference evidence="1 2" key="1">
    <citation type="journal article" date="2023" name="Hortic Res">
        <title>The complete reference genome for grapevine (Vitis vinifera L.) genetics and breeding.</title>
        <authorList>
            <person name="Shi X."/>
            <person name="Cao S."/>
            <person name="Wang X."/>
            <person name="Huang S."/>
            <person name="Wang Y."/>
            <person name="Liu Z."/>
            <person name="Liu W."/>
            <person name="Leng X."/>
            <person name="Peng Y."/>
            <person name="Wang N."/>
            <person name="Wang Y."/>
            <person name="Ma Z."/>
            <person name="Xu X."/>
            <person name="Zhang F."/>
            <person name="Xue H."/>
            <person name="Zhong H."/>
            <person name="Wang Y."/>
            <person name="Zhang K."/>
            <person name="Velt A."/>
            <person name="Avia K."/>
            <person name="Holtgrawe D."/>
            <person name="Grimplet J."/>
            <person name="Matus J.T."/>
            <person name="Ware D."/>
            <person name="Wu X."/>
            <person name="Wang H."/>
            <person name="Liu C."/>
            <person name="Fang Y."/>
            <person name="Rustenholz C."/>
            <person name="Cheng Z."/>
            <person name="Xiao H."/>
            <person name="Zhou Y."/>
        </authorList>
    </citation>
    <scope>NUCLEOTIDE SEQUENCE [LARGE SCALE GENOMIC DNA]</scope>
    <source>
        <strain evidence="2">cv. Pinot noir / PN40024</strain>
        <tissue evidence="1">Leaf</tissue>
    </source>
</reference>
<proteinExistence type="predicted"/>
<dbReference type="Proteomes" id="UP001227230">
    <property type="component" value="Chromosome 8"/>
</dbReference>
<evidence type="ECO:0000313" key="2">
    <source>
        <dbReference type="Proteomes" id="UP001227230"/>
    </source>
</evidence>